<protein>
    <submittedName>
        <fullName evidence="1">Uncharacterized protein</fullName>
    </submittedName>
</protein>
<dbReference type="EMBL" id="JARBHB010000009">
    <property type="protein sequence ID" value="KAJ8875419.1"/>
    <property type="molecule type" value="Genomic_DNA"/>
</dbReference>
<sequence>MQAHQDTWSKQKPYALQLYCWPNVLNHTCSDPSTSGQQAIRKLQYADVYSSDSDDNAEMGVNYTIEQSIVPKNDPGAKREYAILKFQNPIMESITFSTAKGNAEMAGPRELPLSPCIATQH</sequence>
<evidence type="ECO:0000313" key="2">
    <source>
        <dbReference type="Proteomes" id="UP001159363"/>
    </source>
</evidence>
<dbReference type="Proteomes" id="UP001159363">
    <property type="component" value="Chromosome 8"/>
</dbReference>
<comment type="caution">
    <text evidence="1">The sequence shown here is derived from an EMBL/GenBank/DDBJ whole genome shotgun (WGS) entry which is preliminary data.</text>
</comment>
<gene>
    <name evidence="1" type="ORF">PR048_023314</name>
</gene>
<organism evidence="1 2">
    <name type="scientific">Dryococelus australis</name>
    <dbReference type="NCBI Taxonomy" id="614101"/>
    <lineage>
        <taxon>Eukaryota</taxon>
        <taxon>Metazoa</taxon>
        <taxon>Ecdysozoa</taxon>
        <taxon>Arthropoda</taxon>
        <taxon>Hexapoda</taxon>
        <taxon>Insecta</taxon>
        <taxon>Pterygota</taxon>
        <taxon>Neoptera</taxon>
        <taxon>Polyneoptera</taxon>
        <taxon>Phasmatodea</taxon>
        <taxon>Verophasmatodea</taxon>
        <taxon>Anareolatae</taxon>
        <taxon>Phasmatidae</taxon>
        <taxon>Eurycanthinae</taxon>
        <taxon>Dryococelus</taxon>
    </lineage>
</organism>
<keyword evidence="2" id="KW-1185">Reference proteome</keyword>
<accession>A0ABQ9GTR0</accession>
<name>A0ABQ9GTR0_9NEOP</name>
<proteinExistence type="predicted"/>
<evidence type="ECO:0000313" key="1">
    <source>
        <dbReference type="EMBL" id="KAJ8875419.1"/>
    </source>
</evidence>
<reference evidence="1 2" key="1">
    <citation type="submission" date="2023-02" db="EMBL/GenBank/DDBJ databases">
        <title>LHISI_Scaffold_Assembly.</title>
        <authorList>
            <person name="Stuart O.P."/>
            <person name="Cleave R."/>
            <person name="Magrath M.J.L."/>
            <person name="Mikheyev A.S."/>
        </authorList>
    </citation>
    <scope>NUCLEOTIDE SEQUENCE [LARGE SCALE GENOMIC DNA]</scope>
    <source>
        <strain evidence="1">Daus_M_001</strain>
        <tissue evidence="1">Leg muscle</tissue>
    </source>
</reference>